<dbReference type="EC" id="3.6.4.13" evidence="1"/>
<protein>
    <recommendedName>
        <fullName evidence="1">RNA helicase</fullName>
        <ecNumber evidence="1">3.6.4.13</ecNumber>
    </recommendedName>
</protein>
<dbReference type="InterPro" id="IPR050079">
    <property type="entry name" value="DEAD_box_RNA_helicase"/>
</dbReference>
<sequence>MATTVVRFRGFELLARNYRLLLTRWRSFGDLGLHENLVARLRALKIQYPSEIQTKALPIVSVGGNTVINAETGSGKTLCYLLPIVNRLLTNPSISRTSPYALILLPTVELCHQVDEVLKSIAGPDITSCVVHHDSRLHVNHPIIMAIPGALLSYRMQSLDPVKVVVTDEADFLTTSGGKDVWRVLNYMKYGEHIKMKKKNYAVTKRLDKRKREGLTDRQFVFVAATLPSRGKKASYNVLKHWLPNCQMINSEIAHQKLPTVDFEYRRVENEKKLNELLVCLDSLLRDSLEHENEMEDQKKNTNRKLRVLVFANTAKHASKACAFLTGTEIKEEKEVIEAQLPESYNSRTIKDGLEYIKVPSSGGHTSETSNSDNSKRISNTNVINLYKEICAELHGHVPLHQRVLSLEKFKNGEIQVLICTDIASRGLDIPNVTHVIQLDFATDAAQMLHRVGRTARAGSHGKVVNFITKDNEELVNALRACDNNSNEKTYENIFSRNRMFRRRLLARNLTKA</sequence>
<dbReference type="KEGG" id="nve:5518540"/>
<dbReference type="eggNOG" id="KOG0331">
    <property type="taxonomic scope" value="Eukaryota"/>
</dbReference>
<reference evidence="10 11" key="1">
    <citation type="journal article" date="2007" name="Science">
        <title>Sea anemone genome reveals ancestral eumetazoan gene repertoire and genomic organization.</title>
        <authorList>
            <person name="Putnam N.H."/>
            <person name="Srivastava M."/>
            <person name="Hellsten U."/>
            <person name="Dirks B."/>
            <person name="Chapman J."/>
            <person name="Salamov A."/>
            <person name="Terry A."/>
            <person name="Shapiro H."/>
            <person name="Lindquist E."/>
            <person name="Kapitonov V.V."/>
            <person name="Jurka J."/>
            <person name="Genikhovich G."/>
            <person name="Grigoriev I.V."/>
            <person name="Lucas S.M."/>
            <person name="Steele R.E."/>
            <person name="Finnerty J.R."/>
            <person name="Technau U."/>
            <person name="Martindale M.Q."/>
            <person name="Rokhsar D.S."/>
        </authorList>
    </citation>
    <scope>NUCLEOTIDE SEQUENCE [LARGE SCALE GENOMIC DNA]</scope>
    <source>
        <strain evidence="11">CH2 X CH6</strain>
    </source>
</reference>
<keyword evidence="5" id="KW-0067">ATP-binding</keyword>
<proteinExistence type="predicted"/>
<dbReference type="Pfam" id="PF00271">
    <property type="entry name" value="Helicase_C"/>
    <property type="match status" value="1"/>
</dbReference>
<dbReference type="PROSITE" id="PS51195">
    <property type="entry name" value="Q_MOTIF"/>
    <property type="match status" value="1"/>
</dbReference>
<dbReference type="SUPFAM" id="SSF52540">
    <property type="entry name" value="P-loop containing nucleoside triphosphate hydrolases"/>
    <property type="match status" value="1"/>
</dbReference>
<dbReference type="GO" id="GO:0005524">
    <property type="term" value="F:ATP binding"/>
    <property type="evidence" value="ECO:0007669"/>
    <property type="project" value="UniProtKB-KW"/>
</dbReference>
<evidence type="ECO:0000313" key="11">
    <source>
        <dbReference type="Proteomes" id="UP000001593"/>
    </source>
</evidence>
<dbReference type="OMA" id="DFQQKGG"/>
<dbReference type="InterPro" id="IPR001650">
    <property type="entry name" value="Helicase_C-like"/>
</dbReference>
<feature type="domain" description="Helicase C-terminal" evidence="8">
    <location>
        <begin position="283"/>
        <end position="502"/>
    </location>
</feature>
<evidence type="ECO:0000256" key="4">
    <source>
        <dbReference type="ARBA" id="ARBA00022806"/>
    </source>
</evidence>
<keyword evidence="2" id="KW-0547">Nucleotide-binding</keyword>
<dbReference type="GO" id="GO:0016787">
    <property type="term" value="F:hydrolase activity"/>
    <property type="evidence" value="ECO:0007669"/>
    <property type="project" value="UniProtKB-KW"/>
</dbReference>
<keyword evidence="4" id="KW-0347">Helicase</keyword>
<dbReference type="InterPro" id="IPR014001">
    <property type="entry name" value="Helicase_ATP-bd"/>
</dbReference>
<dbReference type="EMBL" id="DS469527">
    <property type="protein sequence ID" value="EDO46482.1"/>
    <property type="molecule type" value="Genomic_DNA"/>
</dbReference>
<feature type="domain" description="DEAD-box RNA helicase Q" evidence="9">
    <location>
        <begin position="26"/>
        <end position="54"/>
    </location>
</feature>
<dbReference type="PROSITE" id="PS51192">
    <property type="entry name" value="HELICASE_ATP_BIND_1"/>
    <property type="match status" value="1"/>
</dbReference>
<dbReference type="PANTHER" id="PTHR47959">
    <property type="entry name" value="ATP-DEPENDENT RNA HELICASE RHLE-RELATED"/>
    <property type="match status" value="1"/>
</dbReference>
<evidence type="ECO:0000256" key="1">
    <source>
        <dbReference type="ARBA" id="ARBA00012552"/>
    </source>
</evidence>
<dbReference type="PhylomeDB" id="A7RQ16"/>
<dbReference type="SMART" id="SM00490">
    <property type="entry name" value="HELICc"/>
    <property type="match status" value="1"/>
</dbReference>
<dbReference type="Gene3D" id="3.40.50.300">
    <property type="entry name" value="P-loop containing nucleotide triphosphate hydrolases"/>
    <property type="match status" value="2"/>
</dbReference>
<dbReference type="PANTHER" id="PTHR47959:SF1">
    <property type="entry name" value="ATP-DEPENDENT RNA HELICASE DBPA"/>
    <property type="match status" value="1"/>
</dbReference>
<feature type="short sequence motif" description="Q motif" evidence="6">
    <location>
        <begin position="26"/>
        <end position="54"/>
    </location>
</feature>
<dbReference type="GO" id="GO:0003724">
    <property type="term" value="F:RNA helicase activity"/>
    <property type="evidence" value="ECO:0000318"/>
    <property type="project" value="GO_Central"/>
</dbReference>
<keyword evidence="11" id="KW-1185">Reference proteome</keyword>
<dbReference type="PROSITE" id="PS51194">
    <property type="entry name" value="HELICASE_CTER"/>
    <property type="match status" value="1"/>
</dbReference>
<gene>
    <name evidence="10" type="ORF">NEMVEDRAFT_v1g239894</name>
</gene>
<evidence type="ECO:0000256" key="6">
    <source>
        <dbReference type="PROSITE-ProRule" id="PRU00552"/>
    </source>
</evidence>
<organism evidence="10 11">
    <name type="scientific">Nematostella vectensis</name>
    <name type="common">Starlet sea anemone</name>
    <dbReference type="NCBI Taxonomy" id="45351"/>
    <lineage>
        <taxon>Eukaryota</taxon>
        <taxon>Metazoa</taxon>
        <taxon>Cnidaria</taxon>
        <taxon>Anthozoa</taxon>
        <taxon>Hexacorallia</taxon>
        <taxon>Actiniaria</taxon>
        <taxon>Edwardsiidae</taxon>
        <taxon>Nematostella</taxon>
    </lineage>
</organism>
<feature type="domain" description="Helicase ATP-binding" evidence="7">
    <location>
        <begin position="57"/>
        <end position="245"/>
    </location>
</feature>
<evidence type="ECO:0000259" key="9">
    <source>
        <dbReference type="PROSITE" id="PS51195"/>
    </source>
</evidence>
<dbReference type="OrthoDB" id="10256233at2759"/>
<evidence type="ECO:0000313" key="10">
    <source>
        <dbReference type="EMBL" id="EDO46482.1"/>
    </source>
</evidence>
<dbReference type="InParanoid" id="A7RQ16"/>
<dbReference type="AlphaFoldDB" id="A7RQ16"/>
<dbReference type="STRING" id="45351.A7RQ16"/>
<evidence type="ECO:0000256" key="5">
    <source>
        <dbReference type="ARBA" id="ARBA00022840"/>
    </source>
</evidence>
<evidence type="ECO:0000256" key="3">
    <source>
        <dbReference type="ARBA" id="ARBA00022801"/>
    </source>
</evidence>
<dbReference type="GO" id="GO:0003729">
    <property type="term" value="F:mRNA binding"/>
    <property type="evidence" value="ECO:0000318"/>
    <property type="project" value="GO_Central"/>
</dbReference>
<accession>A7RQ16</accession>
<keyword evidence="3" id="KW-0378">Hydrolase</keyword>
<dbReference type="SMART" id="SM00487">
    <property type="entry name" value="DEXDc"/>
    <property type="match status" value="1"/>
</dbReference>
<evidence type="ECO:0000259" key="8">
    <source>
        <dbReference type="PROSITE" id="PS51194"/>
    </source>
</evidence>
<dbReference type="InterPro" id="IPR011545">
    <property type="entry name" value="DEAD/DEAH_box_helicase_dom"/>
</dbReference>
<dbReference type="Pfam" id="PF00270">
    <property type="entry name" value="DEAD"/>
    <property type="match status" value="1"/>
</dbReference>
<dbReference type="HOGENOM" id="CLU_003041_1_3_1"/>
<evidence type="ECO:0000259" key="7">
    <source>
        <dbReference type="PROSITE" id="PS51192"/>
    </source>
</evidence>
<dbReference type="Proteomes" id="UP000001593">
    <property type="component" value="Unassembled WGS sequence"/>
</dbReference>
<dbReference type="InterPro" id="IPR027417">
    <property type="entry name" value="P-loop_NTPase"/>
</dbReference>
<dbReference type="InterPro" id="IPR014014">
    <property type="entry name" value="RNA_helicase_DEAD_Q_motif"/>
</dbReference>
<name>A7RQ16_NEMVE</name>
<dbReference type="CDD" id="cd18787">
    <property type="entry name" value="SF2_C_DEAD"/>
    <property type="match status" value="1"/>
</dbReference>
<evidence type="ECO:0000256" key="2">
    <source>
        <dbReference type="ARBA" id="ARBA00022741"/>
    </source>
</evidence>